<evidence type="ECO:0000313" key="3">
    <source>
        <dbReference type="EMBL" id="KAF9521398.1"/>
    </source>
</evidence>
<name>A0A9P6BE04_9AGAR</name>
<dbReference type="OrthoDB" id="3918848at2759"/>
<dbReference type="Pfam" id="PF16335">
    <property type="entry name" value="GtaA_6_Hairpin"/>
    <property type="match status" value="1"/>
</dbReference>
<dbReference type="Proteomes" id="UP000807306">
    <property type="component" value="Unassembled WGS sequence"/>
</dbReference>
<feature type="domain" description="Glutaminase A central" evidence="1">
    <location>
        <begin position="7"/>
        <end position="175"/>
    </location>
</feature>
<reference evidence="2" key="1">
    <citation type="submission" date="2020-11" db="EMBL/GenBank/DDBJ databases">
        <authorList>
            <consortium name="DOE Joint Genome Institute"/>
            <person name="Ahrendt S."/>
            <person name="Riley R."/>
            <person name="Andreopoulos W."/>
            <person name="Labutti K."/>
            <person name="Pangilinan J."/>
            <person name="Ruiz-Duenas F.J."/>
            <person name="Barrasa J.M."/>
            <person name="Sanchez-Garcia M."/>
            <person name="Camarero S."/>
            <person name="Miyauchi S."/>
            <person name="Serrano A."/>
            <person name="Linde D."/>
            <person name="Babiker R."/>
            <person name="Drula E."/>
            <person name="Ayuso-Fernandez I."/>
            <person name="Pacheco R."/>
            <person name="Padilla G."/>
            <person name="Ferreira P."/>
            <person name="Barriuso J."/>
            <person name="Kellner H."/>
            <person name="Castanera R."/>
            <person name="Alfaro M."/>
            <person name="Ramirez L."/>
            <person name="Pisabarro A.G."/>
            <person name="Kuo A."/>
            <person name="Tritt A."/>
            <person name="Lipzen A."/>
            <person name="He G."/>
            <person name="Yan M."/>
            <person name="Ng V."/>
            <person name="Cullen D."/>
            <person name="Martin F."/>
            <person name="Rosso M.-N."/>
            <person name="Henrissat B."/>
            <person name="Hibbett D."/>
            <person name="Martinez A.T."/>
            <person name="Grigoriev I.V."/>
        </authorList>
    </citation>
    <scope>NUCLEOTIDE SEQUENCE</scope>
    <source>
        <strain evidence="2">CBS 506.95</strain>
    </source>
</reference>
<accession>A0A9P6BE04</accession>
<dbReference type="EMBL" id="MU158098">
    <property type="protein sequence ID" value="KAF9521371.1"/>
    <property type="molecule type" value="Genomic_DNA"/>
</dbReference>
<gene>
    <name evidence="3" type="ORF">CPB83DRAFT_778795</name>
    <name evidence="2" type="ORF">CPB83DRAFT_778852</name>
</gene>
<dbReference type="PANTHER" id="PTHR31987:SF14">
    <property type="entry name" value="PUTATIVE (AFU_ORTHOLOGUE AFUA_6G09910)-RELATED"/>
    <property type="match status" value="1"/>
</dbReference>
<keyword evidence="4" id="KW-1185">Reference proteome</keyword>
<dbReference type="EMBL" id="MU158081">
    <property type="protein sequence ID" value="KAF9521398.1"/>
    <property type="molecule type" value="Genomic_DNA"/>
</dbReference>
<sequence>MTVAKGDVNLALKAIIGVQAMSAINKFLEPQGALSSDTSLYSNSARNLIQGWKSQSWLTDHLTATFGDPSAWSLMYNAYADTLLKTSLIGDDVNQGQAAFYATKTSSGMHLLALHAKNDPDPLSRLDWTMLTAAAMMDTTVRDFMIESVYKRAVWPNTIDPWPILYYADNGATIDGRSR</sequence>
<dbReference type="InterPro" id="IPR032514">
    <property type="entry name" value="GtaA_central"/>
</dbReference>
<dbReference type="PANTHER" id="PTHR31987">
    <property type="entry name" value="GLUTAMINASE A-RELATED"/>
    <property type="match status" value="1"/>
</dbReference>
<evidence type="ECO:0000313" key="4">
    <source>
        <dbReference type="Proteomes" id="UP000807306"/>
    </source>
</evidence>
<dbReference type="AlphaFoldDB" id="A0A9P6BE04"/>
<evidence type="ECO:0000259" key="1">
    <source>
        <dbReference type="Pfam" id="PF16335"/>
    </source>
</evidence>
<dbReference type="InterPro" id="IPR052743">
    <property type="entry name" value="Glutaminase_GtaA"/>
</dbReference>
<comment type="caution">
    <text evidence="2">The sequence shown here is derived from an EMBL/GenBank/DDBJ whole genome shotgun (WGS) entry which is preliminary data.</text>
</comment>
<proteinExistence type="predicted"/>
<organism evidence="2 4">
    <name type="scientific">Crepidotus variabilis</name>
    <dbReference type="NCBI Taxonomy" id="179855"/>
    <lineage>
        <taxon>Eukaryota</taxon>
        <taxon>Fungi</taxon>
        <taxon>Dikarya</taxon>
        <taxon>Basidiomycota</taxon>
        <taxon>Agaricomycotina</taxon>
        <taxon>Agaricomycetes</taxon>
        <taxon>Agaricomycetidae</taxon>
        <taxon>Agaricales</taxon>
        <taxon>Agaricineae</taxon>
        <taxon>Crepidotaceae</taxon>
        <taxon>Crepidotus</taxon>
    </lineage>
</organism>
<evidence type="ECO:0000313" key="2">
    <source>
        <dbReference type="EMBL" id="KAF9521371.1"/>
    </source>
</evidence>
<protein>
    <recommendedName>
        <fullName evidence="1">Glutaminase A central domain-containing protein</fullName>
    </recommendedName>
</protein>